<feature type="compositionally biased region" description="Basic and acidic residues" evidence="1">
    <location>
        <begin position="24"/>
        <end position="40"/>
    </location>
</feature>
<dbReference type="Proteomes" id="UP000025227">
    <property type="component" value="Unplaced"/>
</dbReference>
<keyword evidence="3" id="KW-1185">Reference proteome</keyword>
<feature type="compositionally biased region" description="Basic and acidic residues" evidence="1">
    <location>
        <begin position="105"/>
        <end position="118"/>
    </location>
</feature>
<dbReference type="AlphaFoldDB" id="A0A6F7PRM4"/>
<feature type="chain" id="PRO_5044631446" evidence="2">
    <location>
        <begin position="20"/>
        <end position="165"/>
    </location>
</feature>
<protein>
    <submittedName>
        <fullName evidence="4 5">Uncharacterized protein</fullName>
    </submittedName>
</protein>
<organism evidence="3 5">
    <name type="scientific">Haemonchus contortus</name>
    <name type="common">Barber pole worm</name>
    <dbReference type="NCBI Taxonomy" id="6289"/>
    <lineage>
        <taxon>Eukaryota</taxon>
        <taxon>Metazoa</taxon>
        <taxon>Ecdysozoa</taxon>
        <taxon>Nematoda</taxon>
        <taxon>Chromadorea</taxon>
        <taxon>Rhabditida</taxon>
        <taxon>Rhabditina</taxon>
        <taxon>Rhabditomorpha</taxon>
        <taxon>Strongyloidea</taxon>
        <taxon>Trichostrongylidae</taxon>
        <taxon>Haemonchus</taxon>
    </lineage>
</organism>
<keyword evidence="2" id="KW-0732">Signal</keyword>
<evidence type="ECO:0000313" key="3">
    <source>
        <dbReference type="Proteomes" id="UP000025227"/>
    </source>
</evidence>
<evidence type="ECO:0000313" key="5">
    <source>
        <dbReference type="WBParaSite" id="HCON_00149220-00002"/>
    </source>
</evidence>
<dbReference type="WBParaSite" id="HCON_00149220-00001">
    <property type="protein sequence ID" value="HCON_00149220-00001"/>
    <property type="gene ID" value="HCON_00149220"/>
</dbReference>
<dbReference type="OrthoDB" id="10528891at2759"/>
<accession>A0A6F7PRM4</accession>
<sequence length="165" mass="18203">MFTTFLFVLYIIAITILLSFKCSKTGDDSKRKTKSTRSEIKSLSMAAKSSSSSSLVHTHSTASKLVSTSSSASSSASKLSKAGDARKSKSKAVFEGFNIQKESDENIKTDLRSLREEENPFANRPAPQQRKRKGSSAEARYNEVQLKPPSEGPIQRSEYAKTTRR</sequence>
<reference evidence="4 5" key="1">
    <citation type="submission" date="2020-12" db="UniProtKB">
        <authorList>
            <consortium name="WormBaseParasite"/>
        </authorList>
    </citation>
    <scope>IDENTIFICATION</scope>
    <source>
        <strain evidence="4 5">MHco3</strain>
    </source>
</reference>
<dbReference type="WBParaSite" id="HCON_00149220-00002">
    <property type="protein sequence ID" value="HCON_00149220-00002"/>
    <property type="gene ID" value="HCON_00149220"/>
</dbReference>
<name>A0A6F7PRM4_HAECO</name>
<feature type="region of interest" description="Disordered" evidence="1">
    <location>
        <begin position="105"/>
        <end position="165"/>
    </location>
</feature>
<feature type="signal peptide" evidence="2">
    <location>
        <begin position="1"/>
        <end position="19"/>
    </location>
</feature>
<evidence type="ECO:0000256" key="1">
    <source>
        <dbReference type="SAM" id="MobiDB-lite"/>
    </source>
</evidence>
<proteinExistence type="predicted"/>
<feature type="compositionally biased region" description="Low complexity" evidence="1">
    <location>
        <begin position="41"/>
        <end position="80"/>
    </location>
</feature>
<evidence type="ECO:0000256" key="2">
    <source>
        <dbReference type="SAM" id="SignalP"/>
    </source>
</evidence>
<feature type="region of interest" description="Disordered" evidence="1">
    <location>
        <begin position="24"/>
        <end position="90"/>
    </location>
</feature>
<evidence type="ECO:0000313" key="4">
    <source>
        <dbReference type="WBParaSite" id="HCON_00149220-00001"/>
    </source>
</evidence>